<organism evidence="1">
    <name type="scientific">Anguilla anguilla</name>
    <name type="common">European freshwater eel</name>
    <name type="synonym">Muraena anguilla</name>
    <dbReference type="NCBI Taxonomy" id="7936"/>
    <lineage>
        <taxon>Eukaryota</taxon>
        <taxon>Metazoa</taxon>
        <taxon>Chordata</taxon>
        <taxon>Craniata</taxon>
        <taxon>Vertebrata</taxon>
        <taxon>Euteleostomi</taxon>
        <taxon>Actinopterygii</taxon>
        <taxon>Neopterygii</taxon>
        <taxon>Teleostei</taxon>
        <taxon>Anguilliformes</taxon>
        <taxon>Anguillidae</taxon>
        <taxon>Anguilla</taxon>
    </lineage>
</organism>
<reference evidence="1" key="1">
    <citation type="submission" date="2014-11" db="EMBL/GenBank/DDBJ databases">
        <authorList>
            <person name="Amaro Gonzalez C."/>
        </authorList>
    </citation>
    <scope>NUCLEOTIDE SEQUENCE</scope>
</reference>
<reference evidence="1" key="2">
    <citation type="journal article" date="2015" name="Fish Shellfish Immunol.">
        <title>Early steps in the European eel (Anguilla anguilla)-Vibrio vulnificus interaction in the gills: Role of the RtxA13 toxin.</title>
        <authorList>
            <person name="Callol A."/>
            <person name="Pajuelo D."/>
            <person name="Ebbesson L."/>
            <person name="Teles M."/>
            <person name="MacKenzie S."/>
            <person name="Amaro C."/>
        </authorList>
    </citation>
    <scope>NUCLEOTIDE SEQUENCE</scope>
</reference>
<dbReference type="EMBL" id="GBXM01085346">
    <property type="protein sequence ID" value="JAH23231.1"/>
    <property type="molecule type" value="Transcribed_RNA"/>
</dbReference>
<name>A0A0E9R259_ANGAN</name>
<protein>
    <submittedName>
        <fullName evidence="1">Uncharacterized protein</fullName>
    </submittedName>
</protein>
<dbReference type="AlphaFoldDB" id="A0A0E9R259"/>
<evidence type="ECO:0000313" key="1">
    <source>
        <dbReference type="EMBL" id="JAH23231.1"/>
    </source>
</evidence>
<proteinExistence type="predicted"/>
<sequence length="36" mass="4370">MLYFIVFLSSVYLYIHKHSMYVCIYTYTGNSRTKNL</sequence>
<accession>A0A0E9R259</accession>